<protein>
    <submittedName>
        <fullName evidence="2">Uncharacterized protein</fullName>
    </submittedName>
</protein>
<evidence type="ECO:0000313" key="2">
    <source>
        <dbReference type="EMBL" id="KAK5611080.1"/>
    </source>
</evidence>
<organism evidence="2 3">
    <name type="scientific">Crenichthys baileyi</name>
    <name type="common">White River springfish</name>
    <dbReference type="NCBI Taxonomy" id="28760"/>
    <lineage>
        <taxon>Eukaryota</taxon>
        <taxon>Metazoa</taxon>
        <taxon>Chordata</taxon>
        <taxon>Craniata</taxon>
        <taxon>Vertebrata</taxon>
        <taxon>Euteleostomi</taxon>
        <taxon>Actinopterygii</taxon>
        <taxon>Neopterygii</taxon>
        <taxon>Teleostei</taxon>
        <taxon>Neoteleostei</taxon>
        <taxon>Acanthomorphata</taxon>
        <taxon>Ovalentaria</taxon>
        <taxon>Atherinomorphae</taxon>
        <taxon>Cyprinodontiformes</taxon>
        <taxon>Goodeidae</taxon>
        <taxon>Crenichthys</taxon>
    </lineage>
</organism>
<dbReference type="Proteomes" id="UP001311232">
    <property type="component" value="Unassembled WGS sequence"/>
</dbReference>
<sequence length="93" mass="10886">MFDGPDGRLFQEEQQERRDPQQEKKPEPKNEEQLEASAAPQNSRRPGKPRLHTLHFHPLPLWLTVCQQNGNRLAQQHANTPLWDWDNSVPQQS</sequence>
<accession>A0AAV9RQC2</accession>
<evidence type="ECO:0000313" key="3">
    <source>
        <dbReference type="Proteomes" id="UP001311232"/>
    </source>
</evidence>
<proteinExistence type="predicted"/>
<keyword evidence="3" id="KW-1185">Reference proteome</keyword>
<dbReference type="AlphaFoldDB" id="A0AAV9RQC2"/>
<evidence type="ECO:0000256" key="1">
    <source>
        <dbReference type="SAM" id="MobiDB-lite"/>
    </source>
</evidence>
<comment type="caution">
    <text evidence="2">The sequence shown here is derived from an EMBL/GenBank/DDBJ whole genome shotgun (WGS) entry which is preliminary data.</text>
</comment>
<dbReference type="EMBL" id="JAHHUM010001505">
    <property type="protein sequence ID" value="KAK5611080.1"/>
    <property type="molecule type" value="Genomic_DNA"/>
</dbReference>
<feature type="compositionally biased region" description="Basic and acidic residues" evidence="1">
    <location>
        <begin position="1"/>
        <end position="32"/>
    </location>
</feature>
<name>A0AAV9RQC2_9TELE</name>
<feature type="region of interest" description="Disordered" evidence="1">
    <location>
        <begin position="1"/>
        <end position="53"/>
    </location>
</feature>
<gene>
    <name evidence="2" type="ORF">CRENBAI_022334</name>
</gene>
<reference evidence="2 3" key="1">
    <citation type="submission" date="2021-06" db="EMBL/GenBank/DDBJ databases">
        <authorList>
            <person name="Palmer J.M."/>
        </authorList>
    </citation>
    <scope>NUCLEOTIDE SEQUENCE [LARGE SCALE GENOMIC DNA]</scope>
    <source>
        <strain evidence="2 3">MEX-2019</strain>
        <tissue evidence="2">Muscle</tissue>
    </source>
</reference>